<organism evidence="2 3">
    <name type="scientific">Sporosarcina thermotolerans</name>
    <dbReference type="NCBI Taxonomy" id="633404"/>
    <lineage>
        <taxon>Bacteria</taxon>
        <taxon>Bacillati</taxon>
        <taxon>Bacillota</taxon>
        <taxon>Bacilli</taxon>
        <taxon>Bacillales</taxon>
        <taxon>Caryophanaceae</taxon>
        <taxon>Sporosarcina</taxon>
    </lineage>
</organism>
<keyword evidence="1" id="KW-0732">Signal</keyword>
<gene>
    <name evidence="2" type="ORF">QTL97_16680</name>
</gene>
<evidence type="ECO:0000256" key="1">
    <source>
        <dbReference type="SAM" id="SignalP"/>
    </source>
</evidence>
<dbReference type="EMBL" id="JAUBDJ010000014">
    <property type="protein sequence ID" value="MDW0118564.1"/>
    <property type="molecule type" value="Genomic_DNA"/>
</dbReference>
<keyword evidence="3" id="KW-1185">Reference proteome</keyword>
<name>A0AAW9AEC1_9BACL</name>
<feature type="chain" id="PRO_5043992916" description="Lipoprotein" evidence="1">
    <location>
        <begin position="28"/>
        <end position="171"/>
    </location>
</feature>
<protein>
    <recommendedName>
        <fullName evidence="4">Lipoprotein</fullName>
    </recommendedName>
</protein>
<dbReference type="RefSeq" id="WP_283734200.1">
    <property type="nucleotide sequence ID" value="NZ_CP125968.1"/>
</dbReference>
<comment type="caution">
    <text evidence="2">The sequence shown here is derived from an EMBL/GenBank/DDBJ whole genome shotgun (WGS) entry which is preliminary data.</text>
</comment>
<evidence type="ECO:0008006" key="4">
    <source>
        <dbReference type="Google" id="ProtNLM"/>
    </source>
</evidence>
<sequence>MKSKMKYGTLVFSLFMLLLLMGCDPFAKSKTEFYDSTKSTNLSEESVNSVALNSTANDVTGAFGKPIEVNIVANPKSKYLVYEGIEFGIIEDKVISYYFNNNYQTTLGIKTGDTKENVIQAYGENFYERVESGLDTIGYFDKENMINLEIGFKENKIVLLMIKKIGYPIEN</sequence>
<accession>A0AAW9AEC1</accession>
<evidence type="ECO:0000313" key="2">
    <source>
        <dbReference type="EMBL" id="MDW0118564.1"/>
    </source>
</evidence>
<reference evidence="2 3" key="1">
    <citation type="submission" date="2023-06" db="EMBL/GenBank/DDBJ databases">
        <title>Sporosarcina sp. nov., isolated from Korean traditional fermented seafood 'Jeotgal'.</title>
        <authorList>
            <person name="Yang A.I."/>
            <person name="Shin N.-R."/>
        </authorList>
    </citation>
    <scope>NUCLEOTIDE SEQUENCE [LARGE SCALE GENOMIC DNA]</scope>
    <source>
        <strain evidence="2 3">KCTC43456</strain>
    </source>
</reference>
<dbReference type="AlphaFoldDB" id="A0AAW9AEC1"/>
<evidence type="ECO:0000313" key="3">
    <source>
        <dbReference type="Proteomes" id="UP001271648"/>
    </source>
</evidence>
<proteinExistence type="predicted"/>
<dbReference type="Proteomes" id="UP001271648">
    <property type="component" value="Unassembled WGS sequence"/>
</dbReference>
<dbReference type="PROSITE" id="PS51257">
    <property type="entry name" value="PROKAR_LIPOPROTEIN"/>
    <property type="match status" value="1"/>
</dbReference>
<feature type="signal peptide" evidence="1">
    <location>
        <begin position="1"/>
        <end position="27"/>
    </location>
</feature>